<dbReference type="InParanoid" id="A0A067PXB0"/>
<dbReference type="Pfam" id="PF07967">
    <property type="entry name" value="zf-C3HC"/>
    <property type="match status" value="1"/>
</dbReference>
<keyword evidence="10" id="KW-1185">Reference proteome</keyword>
<keyword evidence="4" id="KW-0862">Zinc</keyword>
<feature type="compositionally biased region" description="Low complexity" evidence="6">
    <location>
        <begin position="450"/>
        <end position="468"/>
    </location>
</feature>
<reference evidence="10" key="1">
    <citation type="journal article" date="2014" name="Proc. Natl. Acad. Sci. U.S.A.">
        <title>Extensive sampling of basidiomycete genomes demonstrates inadequacy of the white-rot/brown-rot paradigm for wood decay fungi.</title>
        <authorList>
            <person name="Riley R."/>
            <person name="Salamov A.A."/>
            <person name="Brown D.W."/>
            <person name="Nagy L.G."/>
            <person name="Floudas D."/>
            <person name="Held B.W."/>
            <person name="Levasseur A."/>
            <person name="Lombard V."/>
            <person name="Morin E."/>
            <person name="Otillar R."/>
            <person name="Lindquist E.A."/>
            <person name="Sun H."/>
            <person name="LaButti K.M."/>
            <person name="Schmutz J."/>
            <person name="Jabbour D."/>
            <person name="Luo H."/>
            <person name="Baker S.E."/>
            <person name="Pisabarro A.G."/>
            <person name="Walton J.D."/>
            <person name="Blanchette R.A."/>
            <person name="Henrissat B."/>
            <person name="Martin F."/>
            <person name="Cullen D."/>
            <person name="Hibbett D.S."/>
            <person name="Grigoriev I.V."/>
        </authorList>
    </citation>
    <scope>NUCLEOTIDE SEQUENCE [LARGE SCALE GENOMIC DNA]</scope>
    <source>
        <strain evidence="10">MUCL 33604</strain>
    </source>
</reference>
<keyword evidence="2" id="KW-0479">Metal-binding</keyword>
<feature type="region of interest" description="Disordered" evidence="6">
    <location>
        <begin position="1"/>
        <end position="33"/>
    </location>
</feature>
<dbReference type="HOGENOM" id="CLU_024082_0_0_1"/>
<evidence type="ECO:0000313" key="10">
    <source>
        <dbReference type="Proteomes" id="UP000027265"/>
    </source>
</evidence>
<feature type="domain" description="C3HC-type" evidence="7">
    <location>
        <begin position="138"/>
        <end position="258"/>
    </location>
</feature>
<dbReference type="PANTHER" id="PTHR15835">
    <property type="entry name" value="NUCLEAR-INTERACTING PARTNER OF ALK"/>
    <property type="match status" value="1"/>
</dbReference>
<evidence type="ECO:0008006" key="11">
    <source>
        <dbReference type="Google" id="ProtNLM"/>
    </source>
</evidence>
<evidence type="ECO:0000256" key="5">
    <source>
        <dbReference type="ARBA" id="ARBA00023242"/>
    </source>
</evidence>
<keyword evidence="5" id="KW-0539">Nucleus</keyword>
<comment type="subcellular location">
    <subcellularLocation>
        <location evidence="1">Nucleus</location>
    </subcellularLocation>
</comment>
<feature type="compositionally biased region" description="Basic and acidic residues" evidence="6">
    <location>
        <begin position="401"/>
        <end position="421"/>
    </location>
</feature>
<evidence type="ECO:0000256" key="2">
    <source>
        <dbReference type="ARBA" id="ARBA00022723"/>
    </source>
</evidence>
<dbReference type="OrthoDB" id="2592092at2759"/>
<feature type="compositionally biased region" description="Polar residues" evidence="6">
    <location>
        <begin position="1"/>
        <end position="12"/>
    </location>
</feature>
<dbReference type="AlphaFoldDB" id="A0A067PXB0"/>
<evidence type="ECO:0000256" key="1">
    <source>
        <dbReference type="ARBA" id="ARBA00004123"/>
    </source>
</evidence>
<feature type="region of interest" description="Disordered" evidence="6">
    <location>
        <begin position="324"/>
        <end position="421"/>
    </location>
</feature>
<protein>
    <recommendedName>
        <fullName evidence="11">C3HC-type domain-containing protein</fullName>
    </recommendedName>
</protein>
<feature type="region of interest" description="Disordered" evidence="6">
    <location>
        <begin position="447"/>
        <end position="474"/>
    </location>
</feature>
<dbReference type="Pfam" id="PF08600">
    <property type="entry name" value="NuBaID_C"/>
    <property type="match status" value="1"/>
</dbReference>
<name>A0A067PXB0_9AGAM</name>
<dbReference type="GO" id="GO:0005634">
    <property type="term" value="C:nucleus"/>
    <property type="evidence" value="ECO:0007669"/>
    <property type="project" value="UniProtKB-SubCell"/>
</dbReference>
<feature type="domain" description="NuBaID C-terminal" evidence="8">
    <location>
        <begin position="421"/>
        <end position="493"/>
    </location>
</feature>
<feature type="region of interest" description="Disordered" evidence="6">
    <location>
        <begin position="287"/>
        <end position="311"/>
    </location>
</feature>
<dbReference type="EMBL" id="KL197716">
    <property type="protein sequence ID" value="KDQ59369.1"/>
    <property type="molecule type" value="Genomic_DNA"/>
</dbReference>
<evidence type="ECO:0000313" key="9">
    <source>
        <dbReference type="EMBL" id="KDQ59369.1"/>
    </source>
</evidence>
<dbReference type="STRING" id="933084.A0A067PXB0"/>
<sequence length="616" mass="65323">MSVTATQATADTMVNEDAAGLLSSPSNNSMKRKLDDAIQTLDEAVAPIPDPTLEPPQAKRARTARSLYSTLAKYGIKTKAPKSSSEPGAKSETLAKTPHLAAILARTAARTRKAIPFKLPNLSHANIVSSPSYGDYRPSSTQSFMLRLGTFKLPTYSSKPSAIDAVAVAKCGWMNDGKERLVCGMCNASWVVAGREGMSRDAANALVEKQRASLVDNHKDGCPWKTRQCDDSIYRIPLQTPALMAREIKTRAVRLTRLLQGVQIRHPLTSSQLQSLRSVISSILPPFPPIADSESSSTPEPETHQPPAAEIEPSETAILTSFFGWDVAPPAPPPPPAARRTSSSISTSVSRASSVAPTAPTHSRAPSVSSVRSRDSTPTPGPSTLTISAPKRLGSHNRSRTSSEHPLSEHGITRGEGHTAKRDSTLLHCSLCQRRVGLWAFAPPTPSMPAHASGSDATTDSAAASKTTARSERQQRPFDLLLEHRNYCPYVVKSSIVPSLPVPSSSSTTSLSSTTNTTSNLAIMAQFASGGSGQGPGPVEGWRAILQVVARYDMGRRRVGRRTASSGAVRGEVTDGSGGGGGDELEMEVDGVEAMVAGVKSRGGKELLKYVKGLLG</sequence>
<evidence type="ECO:0000256" key="3">
    <source>
        <dbReference type="ARBA" id="ARBA00022771"/>
    </source>
</evidence>
<dbReference type="Proteomes" id="UP000027265">
    <property type="component" value="Unassembled WGS sequence"/>
</dbReference>
<dbReference type="InterPro" id="IPR012935">
    <property type="entry name" value="NuBaID_N"/>
</dbReference>
<evidence type="ECO:0000256" key="6">
    <source>
        <dbReference type="SAM" id="MobiDB-lite"/>
    </source>
</evidence>
<feature type="compositionally biased region" description="Low complexity" evidence="6">
    <location>
        <begin position="338"/>
        <end position="371"/>
    </location>
</feature>
<gene>
    <name evidence="9" type="ORF">JAAARDRAFT_192884</name>
</gene>
<accession>A0A067PXB0</accession>
<dbReference type="GO" id="GO:0008270">
    <property type="term" value="F:zinc ion binding"/>
    <property type="evidence" value="ECO:0007669"/>
    <property type="project" value="UniProtKB-KW"/>
</dbReference>
<evidence type="ECO:0000259" key="7">
    <source>
        <dbReference type="Pfam" id="PF07967"/>
    </source>
</evidence>
<proteinExistence type="predicted"/>
<evidence type="ECO:0000259" key="8">
    <source>
        <dbReference type="Pfam" id="PF08600"/>
    </source>
</evidence>
<dbReference type="InterPro" id="IPR013909">
    <property type="entry name" value="NuBaID_C"/>
</dbReference>
<keyword evidence="3" id="KW-0863">Zinc-finger</keyword>
<feature type="region of interest" description="Disordered" evidence="6">
    <location>
        <begin position="562"/>
        <end position="583"/>
    </location>
</feature>
<evidence type="ECO:0000256" key="4">
    <source>
        <dbReference type="ARBA" id="ARBA00022833"/>
    </source>
</evidence>
<organism evidence="9 10">
    <name type="scientific">Jaapia argillacea MUCL 33604</name>
    <dbReference type="NCBI Taxonomy" id="933084"/>
    <lineage>
        <taxon>Eukaryota</taxon>
        <taxon>Fungi</taxon>
        <taxon>Dikarya</taxon>
        <taxon>Basidiomycota</taxon>
        <taxon>Agaricomycotina</taxon>
        <taxon>Agaricomycetes</taxon>
        <taxon>Agaricomycetidae</taxon>
        <taxon>Jaapiales</taxon>
        <taxon>Jaapiaceae</taxon>
        <taxon>Jaapia</taxon>
    </lineage>
</organism>
<dbReference type="PANTHER" id="PTHR15835:SF6">
    <property type="entry name" value="ZINC FINGER C3HC-TYPE PROTEIN 1"/>
    <property type="match status" value="1"/>
</dbReference>